<dbReference type="AlphaFoldDB" id="A0A1I7WXZ0"/>
<proteinExistence type="predicted"/>
<feature type="compositionally biased region" description="Polar residues" evidence="1">
    <location>
        <begin position="54"/>
        <end position="74"/>
    </location>
</feature>
<dbReference type="WBParaSite" id="Hba_10055">
    <property type="protein sequence ID" value="Hba_10055"/>
    <property type="gene ID" value="Hba_10055"/>
</dbReference>
<evidence type="ECO:0000256" key="1">
    <source>
        <dbReference type="SAM" id="MobiDB-lite"/>
    </source>
</evidence>
<evidence type="ECO:0000313" key="2">
    <source>
        <dbReference type="Proteomes" id="UP000095283"/>
    </source>
</evidence>
<dbReference type="Proteomes" id="UP000095283">
    <property type="component" value="Unplaced"/>
</dbReference>
<evidence type="ECO:0000313" key="3">
    <source>
        <dbReference type="WBParaSite" id="Hba_10055"/>
    </source>
</evidence>
<organism evidence="2 3">
    <name type="scientific">Heterorhabditis bacteriophora</name>
    <name type="common">Entomopathogenic nematode worm</name>
    <dbReference type="NCBI Taxonomy" id="37862"/>
    <lineage>
        <taxon>Eukaryota</taxon>
        <taxon>Metazoa</taxon>
        <taxon>Ecdysozoa</taxon>
        <taxon>Nematoda</taxon>
        <taxon>Chromadorea</taxon>
        <taxon>Rhabditida</taxon>
        <taxon>Rhabditina</taxon>
        <taxon>Rhabditomorpha</taxon>
        <taxon>Strongyloidea</taxon>
        <taxon>Heterorhabditidae</taxon>
        <taxon>Heterorhabditis</taxon>
    </lineage>
</organism>
<name>A0A1I7WXZ0_HETBA</name>
<feature type="compositionally biased region" description="Basic and acidic residues" evidence="1">
    <location>
        <begin position="1"/>
        <end position="20"/>
    </location>
</feature>
<feature type="compositionally biased region" description="Basic and acidic residues" evidence="1">
    <location>
        <begin position="37"/>
        <end position="53"/>
    </location>
</feature>
<feature type="compositionally biased region" description="Polar residues" evidence="1">
    <location>
        <begin position="22"/>
        <end position="31"/>
    </location>
</feature>
<keyword evidence="2" id="KW-1185">Reference proteome</keyword>
<sequence length="567" mass="63195">MKENRSARVREKQQRSDRAQRRSVSVNSNGIQMPAEPDEKIAFCENARDKQEHMSSSLQNNGTENSPSCSDSCELSIVKTSPQHDLSRTSPSSTSKVMPTPLFAKQFDVQNEEYFPVSSNLVTTNSVGVEDNAIIETLRKDDTAVKSVSVTSEPLSSHTPCNQSPPLKFPKLSVSDKARIYHSLKIPKPPAIPQRKLISGKPNSQENVFSEITSTKVESAQKSIKMKISLKEKSLSFSCSDKSPVNTMDTALGVPPIQSVNKDCRETGNALMDSELREELSSEQCIEQEKSFSNKVVEDPHIEIDSLENKSKEIAEDFQMDIGATENKLEEESSCMGEMNNCFQKSVTGVSGYNCSTTEQSCSIQNNQKRIRPIRDHGFARGLSVSQRFYNFIRFLNYLVLELFPFRSNILFAIVQFKNCDVVEVISVKVIQHYEPKVSPIGAGTSTFCISNENCSIGEVCVYSPTVKNNVCVLSEVTKLVVGDIPRSNGVAVGNTVSESSIVLASKDEQQLSLNHGNLLSNSISNQNSFLVIMKSLFYFFHHLRRIHRNIYIYTVLSSLTEYLVID</sequence>
<feature type="region of interest" description="Disordered" evidence="1">
    <location>
        <begin position="1"/>
        <end position="74"/>
    </location>
</feature>
<protein>
    <submittedName>
        <fullName evidence="3">PHD-type domain-containing protein</fullName>
    </submittedName>
</protein>
<accession>A0A1I7WXZ0</accession>
<reference evidence="3" key="1">
    <citation type="submission" date="2016-11" db="UniProtKB">
        <authorList>
            <consortium name="WormBaseParasite"/>
        </authorList>
    </citation>
    <scope>IDENTIFICATION</scope>
</reference>